<dbReference type="Gene3D" id="1.10.510.10">
    <property type="entry name" value="Transferase(Phosphotransferase) domain 1"/>
    <property type="match status" value="1"/>
</dbReference>
<sequence>MTACQDFLRSSVAPQGEDRQHGPVSSATRGEWRWILMELIEGETLRAWMGRMRGREASRIAENLRKCQELCRLVEALHSVGILHRDLNRKTFCWTGGGSG</sequence>
<organism evidence="2 3">
    <name type="scientific">Candidatus Hydrogenisulfobacillus filiaventi</name>
    <dbReference type="NCBI Taxonomy" id="2707344"/>
    <lineage>
        <taxon>Bacteria</taxon>
        <taxon>Bacillati</taxon>
        <taxon>Bacillota</taxon>
        <taxon>Clostridia</taxon>
        <taxon>Eubacteriales</taxon>
        <taxon>Clostridiales Family XVII. Incertae Sedis</taxon>
        <taxon>Candidatus Hydrogenisulfobacillus</taxon>
    </lineage>
</organism>
<evidence type="ECO:0000256" key="1">
    <source>
        <dbReference type="SAM" id="MobiDB-lite"/>
    </source>
</evidence>
<reference evidence="2 3" key="1">
    <citation type="submission" date="2020-02" db="EMBL/GenBank/DDBJ databases">
        <authorList>
            <person name="Hogendoorn C."/>
        </authorList>
    </citation>
    <scope>NUCLEOTIDE SEQUENCE [LARGE SCALE GENOMIC DNA]</scope>
    <source>
        <strain evidence="2">R501</strain>
    </source>
</reference>
<protein>
    <recommendedName>
        <fullName evidence="4">Protein kinase domain-containing protein</fullName>
    </recommendedName>
</protein>
<proteinExistence type="predicted"/>
<evidence type="ECO:0000313" key="2">
    <source>
        <dbReference type="EMBL" id="CAB1127859.1"/>
    </source>
</evidence>
<evidence type="ECO:0008006" key="4">
    <source>
        <dbReference type="Google" id="ProtNLM"/>
    </source>
</evidence>
<feature type="region of interest" description="Disordered" evidence="1">
    <location>
        <begin position="1"/>
        <end position="27"/>
    </location>
</feature>
<gene>
    <name evidence="2" type="ORF">R50_0353</name>
</gene>
<keyword evidence="3" id="KW-1185">Reference proteome</keyword>
<dbReference type="AlphaFoldDB" id="A0A6F8ZE31"/>
<dbReference type="EMBL" id="LR778114">
    <property type="protein sequence ID" value="CAB1127859.1"/>
    <property type="molecule type" value="Genomic_DNA"/>
</dbReference>
<name>A0A6F8ZE31_9FIRM</name>
<dbReference type="InterPro" id="IPR011009">
    <property type="entry name" value="Kinase-like_dom_sf"/>
</dbReference>
<dbReference type="SUPFAM" id="SSF56112">
    <property type="entry name" value="Protein kinase-like (PK-like)"/>
    <property type="match status" value="1"/>
</dbReference>
<accession>A0A6F8ZE31</accession>
<evidence type="ECO:0000313" key="3">
    <source>
        <dbReference type="Proteomes" id="UP000503399"/>
    </source>
</evidence>
<dbReference type="Proteomes" id="UP000503399">
    <property type="component" value="Chromosome"/>
</dbReference>
<dbReference type="KEGG" id="hfv:R50_0353"/>